<protein>
    <recommendedName>
        <fullName evidence="4">ATP-binding protein</fullName>
    </recommendedName>
</protein>
<dbReference type="Proteomes" id="UP000766570">
    <property type="component" value="Unassembled WGS sequence"/>
</dbReference>
<name>A0ABS4W9R6_9MICC</name>
<feature type="region of interest" description="Disordered" evidence="1">
    <location>
        <begin position="628"/>
        <end position="656"/>
    </location>
</feature>
<proteinExistence type="predicted"/>
<dbReference type="InterPro" id="IPR036890">
    <property type="entry name" value="HATPase_C_sf"/>
</dbReference>
<gene>
    <name evidence="2" type="ORF">JOF46_000863</name>
</gene>
<evidence type="ECO:0008006" key="4">
    <source>
        <dbReference type="Google" id="ProtNLM"/>
    </source>
</evidence>
<evidence type="ECO:0000313" key="2">
    <source>
        <dbReference type="EMBL" id="MBP2372951.1"/>
    </source>
</evidence>
<evidence type="ECO:0000256" key="1">
    <source>
        <dbReference type="SAM" id="MobiDB-lite"/>
    </source>
</evidence>
<dbReference type="SUPFAM" id="SSF55874">
    <property type="entry name" value="ATPase domain of HSP90 chaperone/DNA topoisomerase II/histidine kinase"/>
    <property type="match status" value="1"/>
</dbReference>
<keyword evidence="3" id="KW-1185">Reference proteome</keyword>
<comment type="caution">
    <text evidence="2">The sequence shown here is derived from an EMBL/GenBank/DDBJ whole genome shotgun (WGS) entry which is preliminary data.</text>
</comment>
<dbReference type="Gene3D" id="3.40.1350.10">
    <property type="match status" value="1"/>
</dbReference>
<reference evidence="2 3" key="1">
    <citation type="submission" date="2021-03" db="EMBL/GenBank/DDBJ databases">
        <title>Sequencing the genomes of 1000 actinobacteria strains.</title>
        <authorList>
            <person name="Klenk H.-P."/>
        </authorList>
    </citation>
    <scope>NUCLEOTIDE SEQUENCE [LARGE SCALE GENOMIC DNA]</scope>
    <source>
        <strain evidence="2 3">DSM 15454</strain>
    </source>
</reference>
<dbReference type="Gene3D" id="3.30.565.10">
    <property type="entry name" value="Histidine kinase-like ATPase, C-terminal domain"/>
    <property type="match status" value="1"/>
</dbReference>
<sequence length="695" mass="77576">MTTIENRDFSITVLGRTLEHLGTQMYKRRDVAIAELVANAWDAGAQNVHLSIPLKSDYNQASSKVIVKDDGQGMSPDEVQDNYLVIGRNRRSAGQEPPGSRRPMGRKGVGKLAGFGLGTRMDVLTATQNAATSLALNGADLTERGGKTKRLELPGTVTLLDEDASTTGTTITLSTLKHKTPPDIAGLHQSLSRRFSRTVLGEMKIFINEEPLQPFEVTFTKRDPAVGEDTATLECGNSVTWWAGFSDKVLSAEMQGFTILVNGKTAQAPAFFFNVEATASGQHGTKYLTGVIEADYLDNGTDDESDLVSTDRQDLDWDSEATESLMKWGQAQTRKLLRERLEDGERQAVATAESDPDLAGRLARLDPTSRKQANKFIMTLGRTDANPERVRELAGTIVRAFEYRQFHDYIEELEKVSEDPASLTEAIGYLSGWRVLESRAVLEVIKGRLGIVDKFFDMIIKDSPETASSKSDDNMHDLLARYPWLINPDWQVLSEEKTITNQLKEWNAEFVPEADRSRYDFLALEGNGETIIIEIKRAGHAVNMEDLMQLEKYVYKLEGAREKIRGVFITADRYAVSERIIDRWNERADMELLTWSTVQKRTSSHYQHYAAVLNSDIDEDSFDRKKKEVSQTRQVLSTSTRRTPEERRSGVGPSDIEFLEPALESLYDSLNQETSIVGISDTSNETISDASLGTS</sequence>
<dbReference type="Pfam" id="PF13589">
    <property type="entry name" value="HATPase_c_3"/>
    <property type="match status" value="1"/>
</dbReference>
<dbReference type="RefSeq" id="WP_209906197.1">
    <property type="nucleotide sequence ID" value="NZ_BAAAMI010000019.1"/>
</dbReference>
<accession>A0ABS4W9R6</accession>
<feature type="region of interest" description="Disordered" evidence="1">
    <location>
        <begin position="88"/>
        <end position="108"/>
    </location>
</feature>
<dbReference type="EMBL" id="JAGIOE010000001">
    <property type="protein sequence ID" value="MBP2372951.1"/>
    <property type="molecule type" value="Genomic_DNA"/>
</dbReference>
<dbReference type="InterPro" id="IPR011856">
    <property type="entry name" value="tRNA_endonuc-like_dom_sf"/>
</dbReference>
<evidence type="ECO:0000313" key="3">
    <source>
        <dbReference type="Proteomes" id="UP000766570"/>
    </source>
</evidence>
<organism evidence="2 3">
    <name type="scientific">Paeniglutamicibacter psychrophenolicus</name>
    <dbReference type="NCBI Taxonomy" id="257454"/>
    <lineage>
        <taxon>Bacteria</taxon>
        <taxon>Bacillati</taxon>
        <taxon>Actinomycetota</taxon>
        <taxon>Actinomycetes</taxon>
        <taxon>Micrococcales</taxon>
        <taxon>Micrococcaceae</taxon>
        <taxon>Paeniglutamicibacter</taxon>
    </lineage>
</organism>